<sequence length="75" mass="8489">MRASLALFNSQDLQLQATAACLAALERDRACHGPDHDTPFDLAHAAFAPPFVITLSPYPNNRSHYRRHGYRRNVR</sequence>
<organism evidence="1 2">
    <name type="scientific">Pseudocercospora eumusae</name>
    <dbReference type="NCBI Taxonomy" id="321146"/>
    <lineage>
        <taxon>Eukaryota</taxon>
        <taxon>Fungi</taxon>
        <taxon>Dikarya</taxon>
        <taxon>Ascomycota</taxon>
        <taxon>Pezizomycotina</taxon>
        <taxon>Dothideomycetes</taxon>
        <taxon>Dothideomycetidae</taxon>
        <taxon>Mycosphaerellales</taxon>
        <taxon>Mycosphaerellaceae</taxon>
        <taxon>Pseudocercospora</taxon>
    </lineage>
</organism>
<dbReference type="Proteomes" id="UP000070133">
    <property type="component" value="Unassembled WGS sequence"/>
</dbReference>
<dbReference type="EMBL" id="LFZN01000226">
    <property type="protein sequence ID" value="KXS95256.1"/>
    <property type="molecule type" value="Genomic_DNA"/>
</dbReference>
<evidence type="ECO:0000313" key="2">
    <source>
        <dbReference type="Proteomes" id="UP000070133"/>
    </source>
</evidence>
<comment type="caution">
    <text evidence="1">The sequence shown here is derived from an EMBL/GenBank/DDBJ whole genome shotgun (WGS) entry which is preliminary data.</text>
</comment>
<gene>
    <name evidence="1" type="ORF">AC578_9449</name>
</gene>
<dbReference type="AlphaFoldDB" id="A0A139GYI4"/>
<evidence type="ECO:0000313" key="1">
    <source>
        <dbReference type="EMBL" id="KXS95256.1"/>
    </source>
</evidence>
<keyword evidence="2" id="KW-1185">Reference proteome</keyword>
<proteinExistence type="predicted"/>
<name>A0A139GYI4_9PEZI</name>
<reference evidence="1 2" key="1">
    <citation type="submission" date="2015-07" db="EMBL/GenBank/DDBJ databases">
        <title>Comparative genomics of the Sigatoka disease complex on banana suggests a link between parallel evolutionary changes in Pseudocercospora fijiensis and Pseudocercospora eumusae and increased virulence on the banana host.</title>
        <authorList>
            <person name="Chang T.-C."/>
            <person name="Salvucci A."/>
            <person name="Crous P.W."/>
            <person name="Stergiopoulos I."/>
        </authorList>
    </citation>
    <scope>NUCLEOTIDE SEQUENCE [LARGE SCALE GENOMIC DNA]</scope>
    <source>
        <strain evidence="1 2">CBS 114824</strain>
    </source>
</reference>
<accession>A0A139GYI4</accession>
<protein>
    <submittedName>
        <fullName evidence="1">Uncharacterized protein</fullName>
    </submittedName>
</protein>